<evidence type="ECO:0000313" key="4">
    <source>
        <dbReference type="WBParaSite" id="MBELARI_LOCUS12945"/>
    </source>
</evidence>
<protein>
    <submittedName>
        <fullName evidence="4">Uncharacterized protein</fullName>
    </submittedName>
</protein>
<dbReference type="WBParaSite" id="MBELARI_LOCUS12945">
    <property type="protein sequence ID" value="MBELARI_LOCUS12945"/>
    <property type="gene ID" value="MBELARI_LOCUS12945"/>
</dbReference>
<evidence type="ECO:0000256" key="2">
    <source>
        <dbReference type="SAM" id="MobiDB-lite"/>
    </source>
</evidence>
<dbReference type="AlphaFoldDB" id="A0AAF3EG62"/>
<feature type="coiled-coil region" evidence="1">
    <location>
        <begin position="145"/>
        <end position="186"/>
    </location>
</feature>
<proteinExistence type="predicted"/>
<keyword evidence="1" id="KW-0175">Coiled coil</keyword>
<dbReference type="Proteomes" id="UP000887575">
    <property type="component" value="Unassembled WGS sequence"/>
</dbReference>
<feature type="region of interest" description="Disordered" evidence="2">
    <location>
        <begin position="49"/>
        <end position="73"/>
    </location>
</feature>
<reference evidence="4" key="1">
    <citation type="submission" date="2024-02" db="UniProtKB">
        <authorList>
            <consortium name="WormBaseParasite"/>
        </authorList>
    </citation>
    <scope>IDENTIFICATION</scope>
</reference>
<keyword evidence="3" id="KW-1185">Reference proteome</keyword>
<accession>A0AAF3EG62</accession>
<organism evidence="3 4">
    <name type="scientific">Mesorhabditis belari</name>
    <dbReference type="NCBI Taxonomy" id="2138241"/>
    <lineage>
        <taxon>Eukaryota</taxon>
        <taxon>Metazoa</taxon>
        <taxon>Ecdysozoa</taxon>
        <taxon>Nematoda</taxon>
        <taxon>Chromadorea</taxon>
        <taxon>Rhabditida</taxon>
        <taxon>Rhabditina</taxon>
        <taxon>Rhabditomorpha</taxon>
        <taxon>Rhabditoidea</taxon>
        <taxon>Rhabditidae</taxon>
        <taxon>Mesorhabditinae</taxon>
        <taxon>Mesorhabditis</taxon>
    </lineage>
</organism>
<evidence type="ECO:0000313" key="3">
    <source>
        <dbReference type="Proteomes" id="UP000887575"/>
    </source>
</evidence>
<evidence type="ECO:0000256" key="1">
    <source>
        <dbReference type="SAM" id="Coils"/>
    </source>
</evidence>
<feature type="compositionally biased region" description="Low complexity" evidence="2">
    <location>
        <begin position="62"/>
        <end position="73"/>
    </location>
</feature>
<sequence length="261" mass="29228">MDETGKRARKNGAACRQYPLSVNGVEKAVTKRIISRKCSRHVSSLHLQSRFPVHSPHRHSTDSPSSSTSSASSTFLPIKQPFVSSLSPPSPCSASAQTDENFDVFVNETIAGLADRAIGDAIANLRIEFLEGLLMKGNECHKRTTMSLKSELEKRKQELSTAERKIDDLERSHQAALDTCQRLTIRAIRNLEALEKTRRRVRSIATGEVHSIRDDGRIELMNTEINKDFLPWLIGKAESTYRHQSANSIANSKQTYHSFKV</sequence>
<name>A0AAF3EG62_9BILA</name>